<reference evidence="8 9" key="1">
    <citation type="submission" date="2020-09" db="EMBL/GenBank/DDBJ databases">
        <title>Echinicola sp. CAU 1574 isolated from sand of Sido Beach.</title>
        <authorList>
            <person name="Kim W."/>
        </authorList>
    </citation>
    <scope>NUCLEOTIDE SEQUENCE [LARGE SCALE GENOMIC DNA]</scope>
    <source>
        <strain evidence="8 9">CAU 1574</strain>
    </source>
</reference>
<gene>
    <name evidence="7 8" type="primary">uxaC</name>
    <name evidence="8" type="ORF">IFO69_17785</name>
</gene>
<dbReference type="PANTHER" id="PTHR30068:SF4">
    <property type="entry name" value="URONATE ISOMERASE"/>
    <property type="match status" value="1"/>
</dbReference>
<comment type="caution">
    <text evidence="8">The sequence shown here is derived from an EMBL/GenBank/DDBJ whole genome shotgun (WGS) entry which is preliminary data.</text>
</comment>
<dbReference type="InterPro" id="IPR032466">
    <property type="entry name" value="Metal_Hydrolase"/>
</dbReference>
<organism evidence="8 9">
    <name type="scientific">Echinicola arenosa</name>
    <dbReference type="NCBI Taxonomy" id="2774144"/>
    <lineage>
        <taxon>Bacteria</taxon>
        <taxon>Pseudomonadati</taxon>
        <taxon>Bacteroidota</taxon>
        <taxon>Cytophagia</taxon>
        <taxon>Cytophagales</taxon>
        <taxon>Cyclobacteriaceae</taxon>
        <taxon>Echinicola</taxon>
    </lineage>
</organism>
<dbReference type="EMBL" id="JACYTQ010000007">
    <property type="protein sequence ID" value="MBD8490609.1"/>
    <property type="molecule type" value="Genomic_DNA"/>
</dbReference>
<comment type="catalytic activity">
    <reaction evidence="7">
        <text>aldehydo-D-galacturonate = keto-D-tagaturonate</text>
        <dbReference type="Rhea" id="RHEA:27702"/>
        <dbReference type="ChEBI" id="CHEBI:12952"/>
        <dbReference type="ChEBI" id="CHEBI:17886"/>
    </reaction>
</comment>
<evidence type="ECO:0000256" key="4">
    <source>
        <dbReference type="ARBA" id="ARBA00012546"/>
    </source>
</evidence>
<dbReference type="PANTHER" id="PTHR30068">
    <property type="entry name" value="URONATE ISOMERASE"/>
    <property type="match status" value="1"/>
</dbReference>
<accession>A0ABR9ASL5</accession>
<keyword evidence="9" id="KW-1185">Reference proteome</keyword>
<dbReference type="SUPFAM" id="SSF51556">
    <property type="entry name" value="Metallo-dependent hydrolases"/>
    <property type="match status" value="1"/>
</dbReference>
<evidence type="ECO:0000256" key="3">
    <source>
        <dbReference type="ARBA" id="ARBA00008397"/>
    </source>
</evidence>
<dbReference type="Gene3D" id="3.20.20.140">
    <property type="entry name" value="Metal-dependent hydrolases"/>
    <property type="match status" value="1"/>
</dbReference>
<dbReference type="EC" id="5.3.1.12" evidence="4 7"/>
<evidence type="ECO:0000256" key="1">
    <source>
        <dbReference type="ARBA" id="ARBA00001165"/>
    </source>
</evidence>
<evidence type="ECO:0000313" key="8">
    <source>
        <dbReference type="EMBL" id="MBD8490609.1"/>
    </source>
</evidence>
<name>A0ABR9ASL5_9BACT</name>
<comment type="similarity">
    <text evidence="3 7">Belongs to the metallo-dependent hydrolases superfamily. Uronate isomerase family.</text>
</comment>
<dbReference type="GO" id="GO:0008880">
    <property type="term" value="F:glucuronate isomerase activity"/>
    <property type="evidence" value="ECO:0007669"/>
    <property type="project" value="UniProtKB-EC"/>
</dbReference>
<comment type="catalytic activity">
    <reaction evidence="1 7">
        <text>D-glucuronate = D-fructuronate</text>
        <dbReference type="Rhea" id="RHEA:13049"/>
        <dbReference type="ChEBI" id="CHEBI:58720"/>
        <dbReference type="ChEBI" id="CHEBI:59863"/>
        <dbReference type="EC" id="5.3.1.12"/>
    </reaction>
</comment>
<evidence type="ECO:0000256" key="5">
    <source>
        <dbReference type="ARBA" id="ARBA00020555"/>
    </source>
</evidence>
<dbReference type="RefSeq" id="WP_192011480.1">
    <property type="nucleotide sequence ID" value="NZ_JACYTQ010000007.1"/>
</dbReference>
<evidence type="ECO:0000256" key="6">
    <source>
        <dbReference type="ARBA" id="ARBA00023235"/>
    </source>
</evidence>
<keyword evidence="6 7" id="KW-0413">Isomerase</keyword>
<comment type="pathway">
    <text evidence="2 7">Carbohydrate metabolism; pentose and glucuronate interconversion.</text>
</comment>
<dbReference type="InterPro" id="IPR003766">
    <property type="entry name" value="Uronate_isomerase"/>
</dbReference>
<proteinExistence type="inferred from homology"/>
<evidence type="ECO:0000256" key="7">
    <source>
        <dbReference type="HAMAP-Rule" id="MF_00675"/>
    </source>
</evidence>
<protein>
    <recommendedName>
        <fullName evidence="5 7">Uronate isomerase</fullName>
        <ecNumber evidence="4 7">5.3.1.12</ecNumber>
    </recommendedName>
    <alternativeName>
        <fullName evidence="7">Glucuronate isomerase</fullName>
    </alternativeName>
    <alternativeName>
        <fullName evidence="7">Uronic isomerase</fullName>
    </alternativeName>
</protein>
<dbReference type="HAMAP" id="MF_00675">
    <property type="entry name" value="UxaC"/>
    <property type="match status" value="1"/>
</dbReference>
<dbReference type="NCBIfam" id="NF002794">
    <property type="entry name" value="PRK02925.1"/>
    <property type="match status" value="1"/>
</dbReference>
<sequence>MSNPTTDIKSTFIQDDFLLQSKMANVLYHDYAKEMPIIDYHCHLSSKDLAENRKFDNISQIWLAGDHYKWRAMRTLGVNEKYITGNASDEEKFAKWAYTVPYTMRNPLYHWTHLELLRYFGIESLLSQDNAHEVYQDATAQLQQDSHSTQALLTGMKVETVCTTDDPIDSLEHHQKAHMNGIPIGLFPTFRPDKSFAVEDPKAYQAYLEKLSATSNIQINSHEKLMAALENRISFFHENGGRLADHGLEQLYFFPLGTYDIEDLFNKVISGGKLNTQETAYFKFVTLIELCKLYHAKGWTQQFHLGALRNTNERMLATLGPDTGFDSIGDFSQAKALSLFLNELDKNDQLCKTILYNLNPRDNEVMATMAGNFNDGSVRGKVQFGSGWWFMDQKDGMEKQMNALSNMGLLSCFVGMLTDSRSFLSFPRHEYFRRTLCNLIGNDVANGELPPDEKWLGKLVQDICYNNAKGFFNFQ</sequence>
<evidence type="ECO:0000256" key="2">
    <source>
        <dbReference type="ARBA" id="ARBA00004892"/>
    </source>
</evidence>
<dbReference type="Proteomes" id="UP000647133">
    <property type="component" value="Unassembled WGS sequence"/>
</dbReference>
<dbReference type="Gene3D" id="1.10.2020.10">
    <property type="entry name" value="uronate isomerase, domain 2, chain A"/>
    <property type="match status" value="1"/>
</dbReference>
<evidence type="ECO:0000313" key="9">
    <source>
        <dbReference type="Proteomes" id="UP000647133"/>
    </source>
</evidence>
<dbReference type="Pfam" id="PF02614">
    <property type="entry name" value="UxaC"/>
    <property type="match status" value="1"/>
</dbReference>